<feature type="compositionally biased region" description="Polar residues" evidence="1">
    <location>
        <begin position="187"/>
        <end position="197"/>
    </location>
</feature>
<keyword evidence="4" id="KW-1185">Reference proteome</keyword>
<evidence type="ECO:0000313" key="4">
    <source>
        <dbReference type="Proteomes" id="UP000789508"/>
    </source>
</evidence>
<comment type="caution">
    <text evidence="3">The sequence shown here is derived from an EMBL/GenBank/DDBJ whole genome shotgun (WGS) entry which is preliminary data.</text>
</comment>
<dbReference type="AlphaFoldDB" id="A0A9N9I3V6"/>
<sequence length="247" mass="28634">MVEWTDTQIRILIDERRNRNEEYHNFGRNRIGFWNSIATRINQEHNTSFNGHQCKEKFSNLVRDYNSMCDYMAGNRRARRSRTGAQYFNEFRTHFWERPKDDFDRIRNINSSNRRQRRIGGNNTPTPSTGEVEHVLGRRSQRQTTFPPLSHDAININTNNPEQNISIHPPPIETLSPQLPPYGATDGAQNNNKSSEMNQRHVVSSHEVADSGNNLTPNLLNISSSENDSGISMHDEEIIKNFYYGTD</sequence>
<dbReference type="InterPro" id="IPR044822">
    <property type="entry name" value="Myb_DNA-bind_4"/>
</dbReference>
<reference evidence="3" key="1">
    <citation type="submission" date="2021-06" db="EMBL/GenBank/DDBJ databases">
        <authorList>
            <person name="Kallberg Y."/>
            <person name="Tangrot J."/>
            <person name="Rosling A."/>
        </authorList>
    </citation>
    <scope>NUCLEOTIDE SEQUENCE</scope>
    <source>
        <strain evidence="3">FL130A</strain>
    </source>
</reference>
<evidence type="ECO:0000259" key="2">
    <source>
        <dbReference type="Pfam" id="PF13837"/>
    </source>
</evidence>
<dbReference type="Proteomes" id="UP000789508">
    <property type="component" value="Unassembled WGS sequence"/>
</dbReference>
<organism evidence="3 4">
    <name type="scientific">Ambispora leptoticha</name>
    <dbReference type="NCBI Taxonomy" id="144679"/>
    <lineage>
        <taxon>Eukaryota</taxon>
        <taxon>Fungi</taxon>
        <taxon>Fungi incertae sedis</taxon>
        <taxon>Mucoromycota</taxon>
        <taxon>Glomeromycotina</taxon>
        <taxon>Glomeromycetes</taxon>
        <taxon>Archaeosporales</taxon>
        <taxon>Ambisporaceae</taxon>
        <taxon>Ambispora</taxon>
    </lineage>
</organism>
<feature type="region of interest" description="Disordered" evidence="1">
    <location>
        <begin position="184"/>
        <end position="211"/>
    </location>
</feature>
<feature type="domain" description="Myb/SANT-like DNA-binding" evidence="2">
    <location>
        <begin position="3"/>
        <end position="90"/>
    </location>
</feature>
<gene>
    <name evidence="3" type="ORF">ALEPTO_LOCUS12161</name>
</gene>
<accession>A0A9N9I3V6</accession>
<dbReference type="EMBL" id="CAJVPS010025210">
    <property type="protein sequence ID" value="CAG8718303.1"/>
    <property type="molecule type" value="Genomic_DNA"/>
</dbReference>
<feature type="region of interest" description="Disordered" evidence="1">
    <location>
        <begin position="113"/>
        <end position="134"/>
    </location>
</feature>
<name>A0A9N9I3V6_9GLOM</name>
<evidence type="ECO:0000313" key="3">
    <source>
        <dbReference type="EMBL" id="CAG8718303.1"/>
    </source>
</evidence>
<dbReference type="Gene3D" id="1.10.10.60">
    <property type="entry name" value="Homeodomain-like"/>
    <property type="match status" value="1"/>
</dbReference>
<proteinExistence type="predicted"/>
<protein>
    <submittedName>
        <fullName evidence="3">627_t:CDS:1</fullName>
    </submittedName>
</protein>
<feature type="compositionally biased region" description="Low complexity" evidence="1">
    <location>
        <begin position="113"/>
        <end position="123"/>
    </location>
</feature>
<evidence type="ECO:0000256" key="1">
    <source>
        <dbReference type="SAM" id="MobiDB-lite"/>
    </source>
</evidence>
<dbReference type="Pfam" id="PF13837">
    <property type="entry name" value="Myb_DNA-bind_4"/>
    <property type="match status" value="1"/>
</dbReference>
<dbReference type="OrthoDB" id="2444089at2759"/>